<feature type="compositionally biased region" description="Polar residues" evidence="1">
    <location>
        <begin position="145"/>
        <end position="162"/>
    </location>
</feature>
<dbReference type="PANTHER" id="PTHR35778:SF1">
    <property type="entry name" value="SIGNALING MUCIN HKR1-RELATED"/>
    <property type="match status" value="1"/>
</dbReference>
<dbReference type="AlphaFoldDB" id="A0A1X7R274"/>
<dbReference type="GO" id="GO:0005886">
    <property type="term" value="C:plasma membrane"/>
    <property type="evidence" value="ECO:0007669"/>
    <property type="project" value="InterPro"/>
</dbReference>
<dbReference type="GO" id="GO:0007232">
    <property type="term" value="P:osmosensory signaling pathway via Sho1 osmosensor"/>
    <property type="evidence" value="ECO:0007669"/>
    <property type="project" value="InterPro"/>
</dbReference>
<dbReference type="PANTHER" id="PTHR35778">
    <property type="entry name" value="SIGNALING MUCIN HKR1-RELATED"/>
    <property type="match status" value="1"/>
</dbReference>
<sequence>MGHIFSNNYIFLATLLINYCHATLLDEHALYNNGSSSVSEIPISSSKESPASSSFLSNTEEPSISSQDSLPVSSTIELSSVITTMSESSIYTSTSSIIIESTITSVIPSSFKSDYSSESIEVSWSELYSYVPSSESIIHSSTSTLQNPYFNSTTSSDSSIEPTYSREEVGTTSQVAGTTIVEVTTVLPDQTVTIDTNTGIQPVVTQKETYTNIPGNINAETNMNNGQNTALETTEATNNQLGDNQVQTTTAAEDYNPYHPERPQVNNDANTNTDVQYTVQTAKSQSVTTNTQLQNVQGTAVTYASNANGEDRKNTKANVDTVASNKDTANNEATKSYISQNTFRSDTKTLSGLQSTTAETNVAVSQQTTDKYSVSQTQGVASKITANDGTGTLKDNKKTQDTQTTGKSQSLTNTIPENDDIGTTRVSVESQSLTNTIPENDDIGTTRVSVKSQYTGKSAVTTENKITHISSNEKALTTKGNTADNTYTTNTVYSKESKVTNTKVSDNTATTAKVKLGSASSNKNSVVTNASGKMTVTNNGVTGAAAATKTKSSSKSRVTIPYTLSANNNWLPSSIIIQTTKASKSATFLNPSSFPTSLPAAIAAGGEVSEPSNTTLVTIGFGSELNYNFLVDNPLSSAQIFNFLPEALLYPFYVDEVSDESDVNDDNISYESIFVSISVSDGTTTLSPTASLVERGLSFVNNTSELAQILSQSSGIINTMETVNRLVEQTTTTATQSGSFTTVSSTVSSSSVATIDSSLIKVKQISPYIDPERDYVVSVAEVYFPSDFVDSLKAHFQDKNSVLYDNPVPSLKSLMNLTDSSVALQGLVHSSDDSESSTNSEESNENEQEASQVFKSSIKNGTQYGSLDVTGIKGSTLPNPIRNRLIIFLTCMVFGTFMWVFSFLALFKFIKRRWFVSKSVSLDNPRRSILNITKIGLYGDDIGSLWSGDSSNSSDSFNEKVKNIVENRRSRHQRQTRTSGNGDNLSLCYNNFIQNANGDTLITSNGLSFSPVSHEFADYTHQIVPTFNSSEYETVNDSFDFDLANTHNNPFSDNYRISPKSKTIDLFRDDLDENFEIGEEIEEEESVADIDVGELDELDEELYKNLMGTIKGRDPNDPLSIEAKKLMAQIGKQYPHNNFQSMTDQ</sequence>
<feature type="region of interest" description="Disordered" evidence="1">
    <location>
        <begin position="386"/>
        <end position="421"/>
    </location>
</feature>
<keyword evidence="5" id="KW-1185">Reference proteome</keyword>
<accession>A0A1X7R274</accession>
<evidence type="ECO:0000256" key="1">
    <source>
        <dbReference type="SAM" id="MobiDB-lite"/>
    </source>
</evidence>
<keyword evidence="2" id="KW-0472">Membrane</keyword>
<dbReference type="GO" id="GO:0005576">
    <property type="term" value="C:extracellular region"/>
    <property type="evidence" value="ECO:0007669"/>
    <property type="project" value="TreeGrafter"/>
</dbReference>
<dbReference type="GO" id="GO:0031505">
    <property type="term" value="P:fungal-type cell wall organization"/>
    <property type="evidence" value="ECO:0007669"/>
    <property type="project" value="TreeGrafter"/>
</dbReference>
<dbReference type="GO" id="GO:0001402">
    <property type="term" value="P:signal transduction involved in filamentous growth"/>
    <property type="evidence" value="ECO:0007669"/>
    <property type="project" value="TreeGrafter"/>
</dbReference>
<reference evidence="4 5" key="1">
    <citation type="submission" date="2017-04" db="EMBL/GenBank/DDBJ databases">
        <authorList>
            <person name="Afonso C.L."/>
            <person name="Miller P.J."/>
            <person name="Scott M.A."/>
            <person name="Spackman E."/>
            <person name="Goraichik I."/>
            <person name="Dimitrov K.M."/>
            <person name="Suarez D.L."/>
            <person name="Swayne D.E."/>
        </authorList>
    </citation>
    <scope>NUCLEOTIDE SEQUENCE [LARGE SCALE GENOMIC DNA]</scope>
</reference>
<dbReference type="OrthoDB" id="3366093at2759"/>
<feature type="region of interest" description="Disordered" evidence="1">
    <location>
        <begin position="144"/>
        <end position="168"/>
    </location>
</feature>
<feature type="chain" id="PRO_5013027718" description="Mid2 domain-containing protein" evidence="3">
    <location>
        <begin position="23"/>
        <end position="1145"/>
    </location>
</feature>
<name>A0A1X7R274_9SACH</name>
<evidence type="ECO:0000256" key="2">
    <source>
        <dbReference type="SAM" id="Phobius"/>
    </source>
</evidence>
<evidence type="ECO:0000313" key="5">
    <source>
        <dbReference type="Proteomes" id="UP000196158"/>
    </source>
</evidence>
<dbReference type="GO" id="GO:0000282">
    <property type="term" value="P:cellular bud site selection"/>
    <property type="evidence" value="ECO:0007669"/>
    <property type="project" value="TreeGrafter"/>
</dbReference>
<dbReference type="EMBL" id="FXLY01000004">
    <property type="protein sequence ID" value="SMN19624.1"/>
    <property type="molecule type" value="Genomic_DNA"/>
</dbReference>
<evidence type="ECO:0000313" key="4">
    <source>
        <dbReference type="EMBL" id="SMN19624.1"/>
    </source>
</evidence>
<dbReference type="Proteomes" id="UP000196158">
    <property type="component" value="Unassembled WGS sequence"/>
</dbReference>
<feature type="signal peptide" evidence="3">
    <location>
        <begin position="1"/>
        <end position="22"/>
    </location>
</feature>
<keyword evidence="2" id="KW-0812">Transmembrane</keyword>
<feature type="region of interest" description="Disordered" evidence="1">
    <location>
        <begin position="830"/>
        <end position="852"/>
    </location>
</feature>
<dbReference type="GO" id="GO:0005034">
    <property type="term" value="F:osmosensor activity"/>
    <property type="evidence" value="ECO:0007669"/>
    <property type="project" value="InterPro"/>
</dbReference>
<dbReference type="GO" id="GO:0009986">
    <property type="term" value="C:cell surface"/>
    <property type="evidence" value="ECO:0007669"/>
    <property type="project" value="TreeGrafter"/>
</dbReference>
<feature type="transmembrane region" description="Helical" evidence="2">
    <location>
        <begin position="885"/>
        <end position="907"/>
    </location>
</feature>
<gene>
    <name evidence="4" type="ORF">KASA_0O01848G</name>
</gene>
<organism evidence="4 5">
    <name type="scientific">Maudiozyma saulgeensis</name>
    <dbReference type="NCBI Taxonomy" id="1789683"/>
    <lineage>
        <taxon>Eukaryota</taxon>
        <taxon>Fungi</taxon>
        <taxon>Dikarya</taxon>
        <taxon>Ascomycota</taxon>
        <taxon>Saccharomycotina</taxon>
        <taxon>Saccharomycetes</taxon>
        <taxon>Saccharomycetales</taxon>
        <taxon>Saccharomycetaceae</taxon>
        <taxon>Maudiozyma</taxon>
    </lineage>
</organism>
<dbReference type="InterPro" id="IPR039295">
    <property type="entry name" value="MSB2"/>
</dbReference>
<keyword evidence="2" id="KW-1133">Transmembrane helix</keyword>
<evidence type="ECO:0000256" key="3">
    <source>
        <dbReference type="SAM" id="SignalP"/>
    </source>
</evidence>
<dbReference type="GO" id="GO:0030427">
    <property type="term" value="C:site of polarized growth"/>
    <property type="evidence" value="ECO:0007669"/>
    <property type="project" value="TreeGrafter"/>
</dbReference>
<proteinExistence type="predicted"/>
<keyword evidence="3" id="KW-0732">Signal</keyword>
<protein>
    <recommendedName>
        <fullName evidence="6">Mid2 domain-containing protein</fullName>
    </recommendedName>
</protein>
<dbReference type="GO" id="GO:0006972">
    <property type="term" value="P:hyperosmotic response"/>
    <property type="evidence" value="ECO:0007669"/>
    <property type="project" value="TreeGrafter"/>
</dbReference>
<evidence type="ECO:0008006" key="6">
    <source>
        <dbReference type="Google" id="ProtNLM"/>
    </source>
</evidence>